<dbReference type="GO" id="GO:0005524">
    <property type="term" value="F:ATP binding"/>
    <property type="evidence" value="ECO:0007669"/>
    <property type="project" value="UniProtKB-UniRule"/>
</dbReference>
<accession>A0A5J4FA31</accession>
<reference evidence="3 4" key="1">
    <citation type="journal article" date="2019" name="FEMS Microbiol. Lett.">
        <title>A novel salt-tolerant genotype illuminates the sucrose gene evolution in freshwater bloom-forming cyanobacterium Microcystis aeruginosa.</title>
        <authorList>
            <person name="Tanabe Y."/>
            <person name="Yamaguchi H."/>
            <person name="Sano T."/>
            <person name="Kawachi M."/>
        </authorList>
    </citation>
    <scope>NUCLEOTIDE SEQUENCE [LARGE SCALE GENOMIC DNA]</scope>
    <source>
        <strain evidence="3 4">NIES-4325</strain>
    </source>
</reference>
<dbReference type="EMBL" id="BJKP01000022">
    <property type="protein sequence ID" value="GEA27907.1"/>
    <property type="molecule type" value="Genomic_DNA"/>
</dbReference>
<evidence type="ECO:0000313" key="3">
    <source>
        <dbReference type="EMBL" id="GEA27907.1"/>
    </source>
</evidence>
<keyword evidence="1" id="KW-0547">Nucleotide-binding</keyword>
<dbReference type="InterPro" id="IPR043708">
    <property type="entry name" value="DUF5648"/>
</dbReference>
<dbReference type="InterPro" id="IPR011761">
    <property type="entry name" value="ATP-grasp"/>
</dbReference>
<evidence type="ECO:0000259" key="2">
    <source>
        <dbReference type="PROSITE" id="PS50975"/>
    </source>
</evidence>
<dbReference type="AlphaFoldDB" id="A0A5J4FA31"/>
<keyword evidence="1" id="KW-0067">ATP-binding</keyword>
<evidence type="ECO:0000313" key="4">
    <source>
        <dbReference type="Proteomes" id="UP000376575"/>
    </source>
</evidence>
<protein>
    <recommendedName>
        <fullName evidence="2">ATP-grasp domain-containing protein</fullName>
    </recommendedName>
</protein>
<proteinExistence type="predicted"/>
<dbReference type="RefSeq" id="WP_151696439.1">
    <property type="nucleotide sequence ID" value="NZ_BJKP01000022.1"/>
</dbReference>
<evidence type="ECO:0000256" key="1">
    <source>
        <dbReference type="PROSITE-ProRule" id="PRU00409"/>
    </source>
</evidence>
<organism evidence="3 4">
    <name type="scientific">Microcystis aeruginosa NIES-4325</name>
    <dbReference type="NCBI Taxonomy" id="2569534"/>
    <lineage>
        <taxon>Bacteria</taxon>
        <taxon>Bacillati</taxon>
        <taxon>Cyanobacteriota</taxon>
        <taxon>Cyanophyceae</taxon>
        <taxon>Oscillatoriophycideae</taxon>
        <taxon>Chroococcales</taxon>
        <taxon>Microcystaceae</taxon>
        <taxon>Microcystis</taxon>
    </lineage>
</organism>
<dbReference type="GO" id="GO:0046872">
    <property type="term" value="F:metal ion binding"/>
    <property type="evidence" value="ECO:0007669"/>
    <property type="project" value="InterPro"/>
</dbReference>
<sequence length="681" mass="73744">MNMLLQNTNFAGLEQYSDPYIPLEQSLTTAASWLKGFLSRDDFIPKIQLAFGDTVDGNEAKLLIGQLARREPDVLPKIEIRSSAEISGARGAFSGSNYTIYLSREFLEQNSNNQGAIIPVILEELGHSVDWKLHPGLDTPGDEGELFSALVRGVALSESELQRLKTEDDRGVVTIDGQVVELEQATNVFLQYPLLEPSGVVVDNQDNILIDINNFVQLGGPLIAKFSSGGKQIGTTTNSISLGVKLASIPDSNIALGLGRDGQLFSLDLNTLAVDSLFNVKTLNIDTSSVYDLVTTLPLKNPGEIQPQNALYNDIAIQRGSNFLDLFITGDSLSGLAPFVMKVRIEPNKSPQAKVIMSGIGINLYPPSGRANFPAPGIAVNFQGTVLTALPTRESGGNALTRLITFPSDFNPSGGIKPGVVPYSPLESFGMTSDSAGNFYVDADIGIVKKVLILPANAGKVVYEETLLTENSVSGNLTLYPGDVAIDPSWTKGYVTYNNAGFDPITGSYGTDYVYTFDVPLNPNPNPNSSDLLNLLNTPFNRFQNIGVPGTYLFAGPSETANIRQNFPGFNEEGLAFQVGVEPNDDLLQFTRFQNTQRPGTYLFAGPEEAANIRQNFPGFKEEGVAFYALDSSRNLGTQMYRFQNSSVPGTYLFAGPTEKDNILANFPNFRLEGEAFEVVG</sequence>
<dbReference type="Pfam" id="PF18885">
    <property type="entry name" value="DUF5648"/>
    <property type="match status" value="1"/>
</dbReference>
<comment type="caution">
    <text evidence="3">The sequence shown here is derived from an EMBL/GenBank/DDBJ whole genome shotgun (WGS) entry which is preliminary data.</text>
</comment>
<name>A0A5J4FA31_MICAE</name>
<feature type="domain" description="ATP-grasp" evidence="2">
    <location>
        <begin position="186"/>
        <end position="373"/>
    </location>
</feature>
<dbReference type="Proteomes" id="UP000376575">
    <property type="component" value="Unassembled WGS sequence"/>
</dbReference>
<dbReference type="PROSITE" id="PS50975">
    <property type="entry name" value="ATP_GRASP"/>
    <property type="match status" value="1"/>
</dbReference>
<gene>
    <name evidence="3" type="ORF">MiAbW_02477</name>
</gene>